<protein>
    <submittedName>
        <fullName evidence="1">Uncharacterized protein</fullName>
    </submittedName>
</protein>
<evidence type="ECO:0000313" key="1">
    <source>
        <dbReference type="EMBL" id="TQM41617.1"/>
    </source>
</evidence>
<sequence length="72" mass="8344">MNNFDLLQKETQNIIDLIAQKAYKEANHVLLGTSELLDEMFDLSDDDADLVEITKYQVLLNQLHVKIKQNLQ</sequence>
<proteinExistence type="predicted"/>
<dbReference type="AlphaFoldDB" id="A0A543G6C4"/>
<reference evidence="1 2" key="1">
    <citation type="submission" date="2019-06" db="EMBL/GenBank/DDBJ databases">
        <title>Genomic Encyclopedia of Archaeal and Bacterial Type Strains, Phase II (KMG-II): from individual species to whole genera.</title>
        <authorList>
            <person name="Goeker M."/>
        </authorList>
    </citation>
    <scope>NUCLEOTIDE SEQUENCE [LARGE SCALE GENOMIC DNA]</scope>
    <source>
        <strain evidence="1 2">DSM 24789</strain>
    </source>
</reference>
<gene>
    <name evidence="1" type="ORF">BC670_2603</name>
</gene>
<dbReference type="Proteomes" id="UP000320773">
    <property type="component" value="Unassembled WGS sequence"/>
</dbReference>
<evidence type="ECO:0000313" key="2">
    <source>
        <dbReference type="Proteomes" id="UP000320773"/>
    </source>
</evidence>
<name>A0A543G6C4_9FLAO</name>
<comment type="caution">
    <text evidence="1">The sequence shown here is derived from an EMBL/GenBank/DDBJ whole genome shotgun (WGS) entry which is preliminary data.</text>
</comment>
<accession>A0A543G6C4</accession>
<dbReference type="EMBL" id="VFPJ01000001">
    <property type="protein sequence ID" value="TQM41617.1"/>
    <property type="molecule type" value="Genomic_DNA"/>
</dbReference>
<organism evidence="1 2">
    <name type="scientific">Flavobacterium branchiophilum</name>
    <dbReference type="NCBI Taxonomy" id="55197"/>
    <lineage>
        <taxon>Bacteria</taxon>
        <taxon>Pseudomonadati</taxon>
        <taxon>Bacteroidota</taxon>
        <taxon>Flavobacteriia</taxon>
        <taxon>Flavobacteriales</taxon>
        <taxon>Flavobacteriaceae</taxon>
        <taxon>Flavobacterium</taxon>
    </lineage>
</organism>
<dbReference type="RefSeq" id="WP_089079567.1">
    <property type="nucleotide sequence ID" value="NZ_VFPJ01000001.1"/>
</dbReference>